<evidence type="ECO:0000256" key="1">
    <source>
        <dbReference type="ARBA" id="ARBA00022722"/>
    </source>
</evidence>
<dbReference type="PANTHER" id="PTHR13620">
    <property type="entry name" value="3-5 EXONUCLEASE"/>
    <property type="match status" value="1"/>
</dbReference>
<dbReference type="GO" id="GO:0003676">
    <property type="term" value="F:nucleic acid binding"/>
    <property type="evidence" value="ECO:0007669"/>
    <property type="project" value="InterPro"/>
</dbReference>
<evidence type="ECO:0000256" key="2">
    <source>
        <dbReference type="ARBA" id="ARBA00022801"/>
    </source>
</evidence>
<dbReference type="GO" id="GO:0005737">
    <property type="term" value="C:cytoplasm"/>
    <property type="evidence" value="ECO:0007669"/>
    <property type="project" value="TreeGrafter"/>
</dbReference>
<evidence type="ECO:0000313" key="4">
    <source>
        <dbReference type="Proteomes" id="UP000242715"/>
    </source>
</evidence>
<organism evidence="3 4">
    <name type="scientific">Trifolium subterraneum</name>
    <name type="common">Subterranean clover</name>
    <dbReference type="NCBI Taxonomy" id="3900"/>
    <lineage>
        <taxon>Eukaryota</taxon>
        <taxon>Viridiplantae</taxon>
        <taxon>Streptophyta</taxon>
        <taxon>Embryophyta</taxon>
        <taxon>Tracheophyta</taxon>
        <taxon>Spermatophyta</taxon>
        <taxon>Magnoliopsida</taxon>
        <taxon>eudicotyledons</taxon>
        <taxon>Gunneridae</taxon>
        <taxon>Pentapetalae</taxon>
        <taxon>rosids</taxon>
        <taxon>fabids</taxon>
        <taxon>Fabales</taxon>
        <taxon>Fabaceae</taxon>
        <taxon>Papilionoideae</taxon>
        <taxon>50 kb inversion clade</taxon>
        <taxon>NPAAA clade</taxon>
        <taxon>Hologalegina</taxon>
        <taxon>IRL clade</taxon>
        <taxon>Trifolieae</taxon>
        <taxon>Trifolium</taxon>
    </lineage>
</organism>
<evidence type="ECO:0008006" key="5">
    <source>
        <dbReference type="Google" id="ProtNLM"/>
    </source>
</evidence>
<dbReference type="Gene3D" id="3.30.420.10">
    <property type="entry name" value="Ribonuclease H-like superfamily/Ribonuclease H"/>
    <property type="match status" value="1"/>
</dbReference>
<dbReference type="GO" id="GO:0008408">
    <property type="term" value="F:3'-5' exonuclease activity"/>
    <property type="evidence" value="ECO:0007669"/>
    <property type="project" value="TreeGrafter"/>
</dbReference>
<dbReference type="PANTHER" id="PTHR13620:SF59">
    <property type="entry name" value="POLYNUCLEOTIDYL TRANSFERASE, RIBONUCLEASE H-LIKE SUPERFAMILY PROTEIN"/>
    <property type="match status" value="1"/>
</dbReference>
<sequence length="194" mass="22184">MAATVLHSNVTVNFNGRPITVTVTASGSVVDEWINTTISLGEMHLSRGCLLIGMSMDRGGNTLHLCVNSRCLIFQISRADSILISFRLFLLNRDCKFAGFLNQWHRTTLADSKHHLLMYKGSFDLRFLNRSCFDNSMQDIIHKCVGWKVELKDEIRSSNWYEPTLSDDQVVFACIESYCAFIVARDCNLRRYLF</sequence>
<dbReference type="InterPro" id="IPR012337">
    <property type="entry name" value="RNaseH-like_sf"/>
</dbReference>
<keyword evidence="4" id="KW-1185">Reference proteome</keyword>
<dbReference type="InterPro" id="IPR036397">
    <property type="entry name" value="RNaseH_sf"/>
</dbReference>
<dbReference type="GO" id="GO:0005634">
    <property type="term" value="C:nucleus"/>
    <property type="evidence" value="ECO:0007669"/>
    <property type="project" value="TreeGrafter"/>
</dbReference>
<evidence type="ECO:0000313" key="3">
    <source>
        <dbReference type="EMBL" id="GAU14813.1"/>
    </source>
</evidence>
<dbReference type="OrthoDB" id="1430820at2759"/>
<dbReference type="SUPFAM" id="SSF53098">
    <property type="entry name" value="Ribonuclease H-like"/>
    <property type="match status" value="1"/>
</dbReference>
<protein>
    <recommendedName>
        <fullName evidence="5">3'-5' exonuclease domain-containing protein</fullName>
    </recommendedName>
</protein>
<dbReference type="Proteomes" id="UP000242715">
    <property type="component" value="Unassembled WGS sequence"/>
</dbReference>
<keyword evidence="1" id="KW-0540">Nuclease</keyword>
<proteinExistence type="predicted"/>
<keyword evidence="2" id="KW-0378">Hydrolase</keyword>
<reference evidence="4" key="1">
    <citation type="journal article" date="2017" name="Front. Plant Sci.">
        <title>Climate Clever Clovers: New Paradigm to Reduce the Environmental Footprint of Ruminants by Breeding Low Methanogenic Forages Utilizing Haplotype Variation.</title>
        <authorList>
            <person name="Kaur P."/>
            <person name="Appels R."/>
            <person name="Bayer P.E."/>
            <person name="Keeble-Gagnere G."/>
            <person name="Wang J."/>
            <person name="Hirakawa H."/>
            <person name="Shirasawa K."/>
            <person name="Vercoe P."/>
            <person name="Stefanova K."/>
            <person name="Durmic Z."/>
            <person name="Nichols P."/>
            <person name="Revell C."/>
            <person name="Isobe S.N."/>
            <person name="Edwards D."/>
            <person name="Erskine W."/>
        </authorList>
    </citation>
    <scope>NUCLEOTIDE SEQUENCE [LARGE SCALE GENOMIC DNA]</scope>
    <source>
        <strain evidence="4">cv. Daliak</strain>
    </source>
</reference>
<accession>A0A2Z6LLI9</accession>
<name>A0A2Z6LLI9_TRISU</name>
<gene>
    <name evidence="3" type="ORF">TSUD_50250</name>
</gene>
<dbReference type="InterPro" id="IPR051132">
    <property type="entry name" value="3-5_Exonuclease_domain"/>
</dbReference>
<dbReference type="AlphaFoldDB" id="A0A2Z6LLI9"/>
<dbReference type="EMBL" id="DF973147">
    <property type="protein sequence ID" value="GAU14813.1"/>
    <property type="molecule type" value="Genomic_DNA"/>
</dbReference>